<name>A0ABV0ZVU0_9TELE</name>
<protein>
    <submittedName>
        <fullName evidence="1">Uncharacterized protein</fullName>
    </submittedName>
</protein>
<organism evidence="1 2">
    <name type="scientific">Ameca splendens</name>
    <dbReference type="NCBI Taxonomy" id="208324"/>
    <lineage>
        <taxon>Eukaryota</taxon>
        <taxon>Metazoa</taxon>
        <taxon>Chordata</taxon>
        <taxon>Craniata</taxon>
        <taxon>Vertebrata</taxon>
        <taxon>Euteleostomi</taxon>
        <taxon>Actinopterygii</taxon>
        <taxon>Neopterygii</taxon>
        <taxon>Teleostei</taxon>
        <taxon>Neoteleostei</taxon>
        <taxon>Acanthomorphata</taxon>
        <taxon>Ovalentaria</taxon>
        <taxon>Atherinomorphae</taxon>
        <taxon>Cyprinodontiformes</taxon>
        <taxon>Goodeidae</taxon>
        <taxon>Ameca</taxon>
    </lineage>
</organism>
<reference evidence="1 2" key="1">
    <citation type="submission" date="2021-06" db="EMBL/GenBank/DDBJ databases">
        <authorList>
            <person name="Palmer J.M."/>
        </authorList>
    </citation>
    <scope>NUCLEOTIDE SEQUENCE [LARGE SCALE GENOMIC DNA]</scope>
    <source>
        <strain evidence="1 2">AS_MEX2019</strain>
        <tissue evidence="1">Muscle</tissue>
    </source>
</reference>
<dbReference type="EMBL" id="JAHRIP010075393">
    <property type="protein sequence ID" value="MEQ2309947.1"/>
    <property type="molecule type" value="Genomic_DNA"/>
</dbReference>
<proteinExistence type="predicted"/>
<accession>A0ABV0ZVU0</accession>
<evidence type="ECO:0000313" key="2">
    <source>
        <dbReference type="Proteomes" id="UP001469553"/>
    </source>
</evidence>
<evidence type="ECO:0000313" key="1">
    <source>
        <dbReference type="EMBL" id="MEQ2309947.1"/>
    </source>
</evidence>
<feature type="non-terminal residue" evidence="1">
    <location>
        <position position="1"/>
    </location>
</feature>
<keyword evidence="2" id="KW-1185">Reference proteome</keyword>
<comment type="caution">
    <text evidence="1">The sequence shown here is derived from an EMBL/GenBank/DDBJ whole genome shotgun (WGS) entry which is preliminary data.</text>
</comment>
<gene>
    <name evidence="1" type="ORF">AMECASPLE_003837</name>
</gene>
<dbReference type="Proteomes" id="UP001469553">
    <property type="component" value="Unassembled WGS sequence"/>
</dbReference>
<sequence>GLNVASVSRKPYIGTEPRQAPVKLVLEDGESHILTTLNETPVISSFPDTPQAEKTTEAEVSYLSTWTQLQIKKTENCINCINICIKYT</sequence>